<evidence type="ECO:0000259" key="2">
    <source>
        <dbReference type="Pfam" id="PF10544"/>
    </source>
</evidence>
<accession>A0A0U1M390</accession>
<dbReference type="OrthoDB" id="2417614at2759"/>
<gene>
    <name evidence="3" type="ORF">PISL3812_07024</name>
</gene>
<evidence type="ECO:0000256" key="1">
    <source>
        <dbReference type="SAM" id="MobiDB-lite"/>
    </source>
</evidence>
<name>A0A0U1M390_TALIS</name>
<dbReference type="PANTHER" id="PTHR28094">
    <property type="entry name" value="MEIOTICALLY UP-REGULATED GENE 113 PROTEIN"/>
    <property type="match status" value="1"/>
</dbReference>
<dbReference type="InterPro" id="IPR018306">
    <property type="entry name" value="Phage_T5_Orf172_DNA-bd"/>
</dbReference>
<feature type="compositionally biased region" description="Acidic residues" evidence="1">
    <location>
        <begin position="20"/>
        <end position="30"/>
    </location>
</feature>
<protein>
    <recommendedName>
        <fullName evidence="2">Bacteriophage T5 Orf172 DNA-binding domain-containing protein</fullName>
    </recommendedName>
</protein>
<feature type="region of interest" description="Disordered" evidence="1">
    <location>
        <begin position="81"/>
        <end position="115"/>
    </location>
</feature>
<evidence type="ECO:0000313" key="3">
    <source>
        <dbReference type="EMBL" id="CRG89984.1"/>
    </source>
</evidence>
<feature type="region of interest" description="Disordered" evidence="1">
    <location>
        <begin position="1"/>
        <end position="30"/>
    </location>
</feature>
<evidence type="ECO:0000313" key="4">
    <source>
        <dbReference type="Proteomes" id="UP000054383"/>
    </source>
</evidence>
<dbReference type="Pfam" id="PF10544">
    <property type="entry name" value="T5orf172"/>
    <property type="match status" value="1"/>
</dbReference>
<feature type="domain" description="Bacteriophage T5 Orf172 DNA-binding" evidence="2">
    <location>
        <begin position="184"/>
        <end position="278"/>
    </location>
</feature>
<dbReference type="PANTHER" id="PTHR28094:SF1">
    <property type="entry name" value="MEIOTICALLY UP-REGULATED GENE 113 PROTEIN"/>
    <property type="match status" value="1"/>
</dbReference>
<keyword evidence="4" id="KW-1185">Reference proteome</keyword>
<organism evidence="3 4">
    <name type="scientific">Talaromyces islandicus</name>
    <name type="common">Penicillium islandicum</name>
    <dbReference type="NCBI Taxonomy" id="28573"/>
    <lineage>
        <taxon>Eukaryota</taxon>
        <taxon>Fungi</taxon>
        <taxon>Dikarya</taxon>
        <taxon>Ascomycota</taxon>
        <taxon>Pezizomycotina</taxon>
        <taxon>Eurotiomycetes</taxon>
        <taxon>Eurotiomycetidae</taxon>
        <taxon>Eurotiales</taxon>
        <taxon>Trichocomaceae</taxon>
        <taxon>Talaromyces</taxon>
        <taxon>Talaromyces sect. Islandici</taxon>
    </lineage>
</organism>
<dbReference type="InterPro" id="IPR053006">
    <property type="entry name" value="Meiosis_regulatory"/>
</dbReference>
<reference evidence="3 4" key="1">
    <citation type="submission" date="2015-04" db="EMBL/GenBank/DDBJ databases">
        <authorList>
            <person name="Syromyatnikov M.Y."/>
            <person name="Popov V.N."/>
        </authorList>
    </citation>
    <scope>NUCLEOTIDE SEQUENCE [LARGE SCALE GENOMIC DNA]</scope>
    <source>
        <strain evidence="3">WF-38-12</strain>
    </source>
</reference>
<dbReference type="Proteomes" id="UP000054383">
    <property type="component" value="Unassembled WGS sequence"/>
</dbReference>
<dbReference type="EMBL" id="CVMT01000007">
    <property type="protein sequence ID" value="CRG89984.1"/>
    <property type="molecule type" value="Genomic_DNA"/>
</dbReference>
<feature type="compositionally biased region" description="Polar residues" evidence="1">
    <location>
        <begin position="95"/>
        <end position="115"/>
    </location>
</feature>
<proteinExistence type="predicted"/>
<sequence length="287" mass="31530">MLQSFSEANIGRDTPINSVEETEVSIDEDSDTISEGAFGCNDGGYGAQYSPTQAKANRIAAGRSARRSTLSPEMLLHVSEASPVSRMSRRAKSQEPVTVTRGNYSQSQNSFRKDQSSGMSLQAFLRTLLSPQEIAIAASLPTVLPEALRGRLWAEVCQGPTQSDGTGNIYVYETTFPPKGVHASPRADPGNVVIKVGRAVDVDKRGKQHAANKKCNLNFALLKVWPDVAYHARIEQIILATLATKRYIRHCGAGCTTDHKEMFEVRESELPFVYEIIEEWAAWGKNL</sequence>
<dbReference type="AlphaFoldDB" id="A0A0U1M390"/>